<dbReference type="Gene3D" id="1.10.260.40">
    <property type="entry name" value="lambda repressor-like DNA-binding domains"/>
    <property type="match status" value="1"/>
</dbReference>
<evidence type="ECO:0000313" key="3">
    <source>
        <dbReference type="EMBL" id="RQW08845.1"/>
    </source>
</evidence>
<dbReference type="AlphaFoldDB" id="A0A3N9NYX7"/>
<dbReference type="OrthoDB" id="9814553at2"/>
<dbReference type="PROSITE" id="PS50943">
    <property type="entry name" value="HTH_CROC1"/>
    <property type="match status" value="1"/>
</dbReference>
<dbReference type="SMART" id="SM00530">
    <property type="entry name" value="HTH_XRE"/>
    <property type="match status" value="1"/>
</dbReference>
<organism evidence="3 4">
    <name type="scientific">Paenibacillus rhizophilus</name>
    <dbReference type="NCBI Taxonomy" id="1850366"/>
    <lineage>
        <taxon>Bacteria</taxon>
        <taxon>Bacillati</taxon>
        <taxon>Bacillota</taxon>
        <taxon>Bacilli</taxon>
        <taxon>Bacillales</taxon>
        <taxon>Paenibacillaceae</taxon>
        <taxon>Paenibacillus</taxon>
    </lineage>
</organism>
<dbReference type="GO" id="GO:0003700">
    <property type="term" value="F:DNA-binding transcription factor activity"/>
    <property type="evidence" value="ECO:0007669"/>
    <property type="project" value="TreeGrafter"/>
</dbReference>
<dbReference type="Proteomes" id="UP000282529">
    <property type="component" value="Unassembled WGS sequence"/>
</dbReference>
<gene>
    <name evidence="3" type="ORF">EH198_20855</name>
</gene>
<name>A0A3N9NYX7_9BACL</name>
<proteinExistence type="predicted"/>
<dbReference type="GO" id="GO:0005829">
    <property type="term" value="C:cytosol"/>
    <property type="evidence" value="ECO:0007669"/>
    <property type="project" value="TreeGrafter"/>
</dbReference>
<evidence type="ECO:0000259" key="2">
    <source>
        <dbReference type="PROSITE" id="PS50943"/>
    </source>
</evidence>
<dbReference type="EMBL" id="RQPI01000017">
    <property type="protein sequence ID" value="RQW08845.1"/>
    <property type="molecule type" value="Genomic_DNA"/>
</dbReference>
<comment type="caution">
    <text evidence="3">The sequence shown here is derived from an EMBL/GenBank/DDBJ whole genome shotgun (WGS) entry which is preliminary data.</text>
</comment>
<reference evidence="3 4" key="1">
    <citation type="submission" date="2018-11" db="EMBL/GenBank/DDBJ databases">
        <title>Genome sequence of strain 7197.</title>
        <authorList>
            <person name="Gao J."/>
            <person name="Sun J."/>
        </authorList>
    </citation>
    <scope>NUCLEOTIDE SEQUENCE [LARGE SCALE GENOMIC DNA]</scope>
    <source>
        <strain evidence="3 4">7197</strain>
    </source>
</reference>
<evidence type="ECO:0000313" key="4">
    <source>
        <dbReference type="Proteomes" id="UP000282529"/>
    </source>
</evidence>
<keyword evidence="1" id="KW-0238">DNA-binding</keyword>
<dbReference type="SUPFAM" id="SSF47413">
    <property type="entry name" value="lambda repressor-like DNA-binding domains"/>
    <property type="match status" value="1"/>
</dbReference>
<feature type="domain" description="HTH cro/C1-type" evidence="2">
    <location>
        <begin position="32"/>
        <end position="86"/>
    </location>
</feature>
<accession>A0A3N9NYX7</accession>
<dbReference type="InterPro" id="IPR050807">
    <property type="entry name" value="TransReg_Diox_bact_type"/>
</dbReference>
<dbReference type="CDD" id="cd00093">
    <property type="entry name" value="HTH_XRE"/>
    <property type="match status" value="1"/>
</dbReference>
<dbReference type="PANTHER" id="PTHR46797">
    <property type="entry name" value="HTH-TYPE TRANSCRIPTIONAL REGULATOR"/>
    <property type="match status" value="1"/>
</dbReference>
<dbReference type="InterPro" id="IPR001387">
    <property type="entry name" value="Cro/C1-type_HTH"/>
</dbReference>
<dbReference type="Pfam" id="PF01381">
    <property type="entry name" value="HTH_3"/>
    <property type="match status" value="1"/>
</dbReference>
<dbReference type="PANTHER" id="PTHR46797:SF24">
    <property type="entry name" value="DNA-BINDING PHAGE PROTEIN"/>
    <property type="match status" value="1"/>
</dbReference>
<dbReference type="GO" id="GO:0003677">
    <property type="term" value="F:DNA binding"/>
    <property type="evidence" value="ECO:0007669"/>
    <property type="project" value="UniProtKB-KW"/>
</dbReference>
<keyword evidence="4" id="KW-1185">Reference proteome</keyword>
<dbReference type="InterPro" id="IPR010982">
    <property type="entry name" value="Lambda_DNA-bd_dom_sf"/>
</dbReference>
<protein>
    <submittedName>
        <fullName evidence="3">XRE family transcriptional regulator</fullName>
    </submittedName>
</protein>
<evidence type="ECO:0000256" key="1">
    <source>
        <dbReference type="ARBA" id="ARBA00023125"/>
    </source>
</evidence>
<sequence length="141" mass="16163">MTTRHLLTLLVSNREVAKLKNTDIQVLVGAKLRYLRKIKGLSQKEAAERVGVTDVYWGAVERGSRNLSVQSLSKLASALEVTVWELFRFEELEIDTEIHEKRQVAQIAHSLLLTRSLGESKMALDVLRRIFETFDNEKKIK</sequence>